<evidence type="ECO:0000256" key="1">
    <source>
        <dbReference type="SAM" id="MobiDB-lite"/>
    </source>
</evidence>
<evidence type="ECO:0000313" key="2">
    <source>
        <dbReference type="EMBL" id="CZR51882.1"/>
    </source>
</evidence>
<dbReference type="EMBL" id="FJOG01000002">
    <property type="protein sequence ID" value="CZR51882.1"/>
    <property type="molecule type" value="Genomic_DNA"/>
</dbReference>
<proteinExistence type="predicted"/>
<gene>
    <name evidence="2" type="ORF">PAC_01759</name>
</gene>
<organism evidence="2 3">
    <name type="scientific">Phialocephala subalpina</name>
    <dbReference type="NCBI Taxonomy" id="576137"/>
    <lineage>
        <taxon>Eukaryota</taxon>
        <taxon>Fungi</taxon>
        <taxon>Dikarya</taxon>
        <taxon>Ascomycota</taxon>
        <taxon>Pezizomycotina</taxon>
        <taxon>Leotiomycetes</taxon>
        <taxon>Helotiales</taxon>
        <taxon>Mollisiaceae</taxon>
        <taxon>Phialocephala</taxon>
        <taxon>Phialocephala fortinii species complex</taxon>
    </lineage>
</organism>
<accession>A0A1L7WGH2</accession>
<dbReference type="OrthoDB" id="3490695at2759"/>
<reference evidence="2 3" key="1">
    <citation type="submission" date="2016-03" db="EMBL/GenBank/DDBJ databases">
        <authorList>
            <person name="Ploux O."/>
        </authorList>
    </citation>
    <scope>NUCLEOTIDE SEQUENCE [LARGE SCALE GENOMIC DNA]</scope>
    <source>
        <strain evidence="2 3">UAMH 11012</strain>
    </source>
</reference>
<evidence type="ECO:0000313" key="3">
    <source>
        <dbReference type="Proteomes" id="UP000184330"/>
    </source>
</evidence>
<feature type="region of interest" description="Disordered" evidence="1">
    <location>
        <begin position="311"/>
        <end position="334"/>
    </location>
</feature>
<name>A0A1L7WGH2_9HELO</name>
<feature type="compositionally biased region" description="Low complexity" evidence="1">
    <location>
        <begin position="319"/>
        <end position="334"/>
    </location>
</feature>
<keyword evidence="3" id="KW-1185">Reference proteome</keyword>
<protein>
    <submittedName>
        <fullName evidence="2">Uncharacterized protein</fullName>
    </submittedName>
</protein>
<dbReference type="AlphaFoldDB" id="A0A1L7WGH2"/>
<sequence length="379" mass="43224">MSSPRSHNFWIREGNGKKWKWLAVNSNDVAKYSGRLGRQVKEDKHSGSSQVELCDGVTEDALKVIISSIPSKEDEGDLPVLCINERDPEFGFDQLLSLAIACWKFDCAIPPVCEKFAQDFHVNWTRSHKHDFAKEAPSVSKAINWMFIGLVFKWDRIFRDASRFVVVKYKSDENNTNLPQDFQELIRNTRKRKIQQTYTFVKNSWISFYDPPNKMLNEIHTHFKTKLGIELHNSPPKGLFERANPDNLLVELAATVKINQSGRPRLPPPPLEFDAPAPGIKTQGTGRGSLFAPVAASVGRDLLEAAKRTMMNRGHTARSPSSSSSEQSWKQMQSLEKNMNDFRTRSLDGILLADEEFMDLRNQHIRPIISGFQPKNKRE</sequence>
<dbReference type="Proteomes" id="UP000184330">
    <property type="component" value="Unassembled WGS sequence"/>
</dbReference>